<dbReference type="InterPro" id="IPR020449">
    <property type="entry name" value="Tscrpt_reg_AraC-type_HTH"/>
</dbReference>
<reference evidence="5 6" key="1">
    <citation type="submission" date="2015-10" db="EMBL/GenBank/DDBJ databases">
        <title>A novel member of the family Ruminococcaceae isolated from human faeces.</title>
        <authorList>
            <person name="Shkoporov A.N."/>
            <person name="Chaplin A.V."/>
            <person name="Motuzova O.V."/>
            <person name="Kafarskaia L.I."/>
            <person name="Efimov B.A."/>
        </authorList>
    </citation>
    <scope>NUCLEOTIDE SEQUENCE [LARGE SCALE GENOMIC DNA]</scope>
    <source>
        <strain evidence="5 6">668</strain>
    </source>
</reference>
<feature type="domain" description="HTH araC/xylS-type" evidence="4">
    <location>
        <begin position="171"/>
        <end position="268"/>
    </location>
</feature>
<dbReference type="PANTHER" id="PTHR46796:SF2">
    <property type="entry name" value="TRANSCRIPTIONAL REGULATORY PROTEIN"/>
    <property type="match status" value="1"/>
</dbReference>
<dbReference type="InterPro" id="IPR050204">
    <property type="entry name" value="AraC_XylS_family_regulators"/>
</dbReference>
<keyword evidence="1" id="KW-0805">Transcription regulation</keyword>
<evidence type="ECO:0000313" key="6">
    <source>
        <dbReference type="Proteomes" id="UP000053433"/>
    </source>
</evidence>
<dbReference type="InterPro" id="IPR009057">
    <property type="entry name" value="Homeodomain-like_sf"/>
</dbReference>
<evidence type="ECO:0000256" key="1">
    <source>
        <dbReference type="ARBA" id="ARBA00023015"/>
    </source>
</evidence>
<keyword evidence="3" id="KW-0804">Transcription</keyword>
<dbReference type="SUPFAM" id="SSF51215">
    <property type="entry name" value="Regulatory protein AraC"/>
    <property type="match status" value="1"/>
</dbReference>
<sequence length="271" mass="31606">MDHSNSKIVFDEKLNIEVLTLTGMIESLPPHFHDYYELGYIESGSRRVICQGKEYTIGKNDLLLFNPKDNHTCLELKKELLDFRCFHITTERMEELTLECLGFAICPYFEPQIVYQSDLIPQITELIDLIENGSYCDLQKEELLYMIIGDLVADYSQPLECEQIEASDIVERACEYIERHYASNISLCDLSTFTGFSKYHFIRMFTREKGISPYRFIECTKMTEAKKMLKAGEDLSNITYQLGFSSQSHFTNFFKKYAMVTPKQYSKLYNA</sequence>
<dbReference type="Pfam" id="PF02311">
    <property type="entry name" value="AraC_binding"/>
    <property type="match status" value="1"/>
</dbReference>
<dbReference type="AlphaFoldDB" id="A0A0W7TS26"/>
<organism evidence="5 6">
    <name type="scientific">Ruthenibacterium lactatiformans</name>
    <dbReference type="NCBI Taxonomy" id="1550024"/>
    <lineage>
        <taxon>Bacteria</taxon>
        <taxon>Bacillati</taxon>
        <taxon>Bacillota</taxon>
        <taxon>Clostridia</taxon>
        <taxon>Eubacteriales</taxon>
        <taxon>Oscillospiraceae</taxon>
        <taxon>Ruthenibacterium</taxon>
    </lineage>
</organism>
<proteinExistence type="predicted"/>
<dbReference type="SUPFAM" id="SSF46689">
    <property type="entry name" value="Homeodomain-like"/>
    <property type="match status" value="2"/>
</dbReference>
<dbReference type="PROSITE" id="PS01124">
    <property type="entry name" value="HTH_ARAC_FAMILY_2"/>
    <property type="match status" value="1"/>
</dbReference>
<dbReference type="GO" id="GO:0043565">
    <property type="term" value="F:sequence-specific DNA binding"/>
    <property type="evidence" value="ECO:0007669"/>
    <property type="project" value="InterPro"/>
</dbReference>
<protein>
    <recommendedName>
        <fullName evidence="4">HTH araC/xylS-type domain-containing protein</fullName>
    </recommendedName>
</protein>
<dbReference type="PRINTS" id="PR00032">
    <property type="entry name" value="HTHARAC"/>
</dbReference>
<dbReference type="GO" id="GO:0003700">
    <property type="term" value="F:DNA-binding transcription factor activity"/>
    <property type="evidence" value="ECO:0007669"/>
    <property type="project" value="InterPro"/>
</dbReference>
<dbReference type="Proteomes" id="UP000053433">
    <property type="component" value="Unassembled WGS sequence"/>
</dbReference>
<dbReference type="EMBL" id="LMUA01000008">
    <property type="protein sequence ID" value="KUE76633.1"/>
    <property type="molecule type" value="Genomic_DNA"/>
</dbReference>
<evidence type="ECO:0000256" key="2">
    <source>
        <dbReference type="ARBA" id="ARBA00023125"/>
    </source>
</evidence>
<accession>A0A0W7TS26</accession>
<dbReference type="RefSeq" id="WP_023042295.1">
    <property type="nucleotide sequence ID" value="NZ_LMUA01000008.1"/>
</dbReference>
<dbReference type="Pfam" id="PF12833">
    <property type="entry name" value="HTH_18"/>
    <property type="match status" value="1"/>
</dbReference>
<dbReference type="InterPro" id="IPR003313">
    <property type="entry name" value="AraC-bd"/>
</dbReference>
<evidence type="ECO:0000259" key="4">
    <source>
        <dbReference type="PROSITE" id="PS01124"/>
    </source>
</evidence>
<comment type="caution">
    <text evidence="5">The sequence shown here is derived from an EMBL/GenBank/DDBJ whole genome shotgun (WGS) entry which is preliminary data.</text>
</comment>
<evidence type="ECO:0000313" key="5">
    <source>
        <dbReference type="EMBL" id="KUE76633.1"/>
    </source>
</evidence>
<name>A0A0W7TS26_9FIRM</name>
<gene>
    <name evidence="5" type="ORF">ASJ35_07815</name>
</gene>
<evidence type="ECO:0000256" key="3">
    <source>
        <dbReference type="ARBA" id="ARBA00023163"/>
    </source>
</evidence>
<dbReference type="SMART" id="SM00342">
    <property type="entry name" value="HTH_ARAC"/>
    <property type="match status" value="1"/>
</dbReference>
<dbReference type="Gene3D" id="1.10.10.60">
    <property type="entry name" value="Homeodomain-like"/>
    <property type="match status" value="2"/>
</dbReference>
<dbReference type="PANTHER" id="PTHR46796">
    <property type="entry name" value="HTH-TYPE TRANSCRIPTIONAL ACTIVATOR RHAS-RELATED"/>
    <property type="match status" value="1"/>
</dbReference>
<dbReference type="InterPro" id="IPR037923">
    <property type="entry name" value="HTH-like"/>
</dbReference>
<dbReference type="Gene3D" id="2.60.120.10">
    <property type="entry name" value="Jelly Rolls"/>
    <property type="match status" value="1"/>
</dbReference>
<keyword evidence="2" id="KW-0238">DNA-binding</keyword>
<dbReference type="InterPro" id="IPR018060">
    <property type="entry name" value="HTH_AraC"/>
</dbReference>
<dbReference type="InterPro" id="IPR014710">
    <property type="entry name" value="RmlC-like_jellyroll"/>
</dbReference>